<dbReference type="InterPro" id="IPR052338">
    <property type="entry name" value="Transposase_5"/>
</dbReference>
<feature type="domain" description="Transposase Tc1-like" evidence="1">
    <location>
        <begin position="71"/>
        <end position="142"/>
    </location>
</feature>
<dbReference type="InterPro" id="IPR009057">
    <property type="entry name" value="Homeodomain-like_sf"/>
</dbReference>
<evidence type="ECO:0000259" key="1">
    <source>
        <dbReference type="Pfam" id="PF01498"/>
    </source>
</evidence>
<dbReference type="InterPro" id="IPR036397">
    <property type="entry name" value="RNaseH_sf"/>
</dbReference>
<dbReference type="Pfam" id="PF01498">
    <property type="entry name" value="HTH_Tnp_Tc3_2"/>
    <property type="match status" value="1"/>
</dbReference>
<keyword evidence="4" id="KW-1185">Reference proteome</keyword>
<sequence length="354" mass="40450">MGKKGDLSNFEYGMVVGARRAGLSISQSAQLLGLSRTTISRVYKEWCEKGKTSSMRQSCGRKCLVDARGQRRMGRLIQADRRATLTEITTRYNRGMQQSICEATTRTTLRRMGYNSRRPHRVPLISTTNRKKRLQFAQVHQNWTVEDWKNVAWSDDSPFLLRHSDGRVRIWRKQNENMDPSCLVTTVQAGGGGVMVWGMFSWHTLGPLVPIGHSLNATAYLSIVSDHVHPFMTTMYPSSDGYFQQDNAPCHKARIISNWFLEHDNDFTVLKCPPQSPDLNPIEHPWEVVERELRALDVHPTNLHQLQNVILSIWANISKECFQHLVESMPRRIKAVLKAKGGQHSISMVFLIIL</sequence>
<accession>A0AAY5KM21</accession>
<dbReference type="InterPro" id="IPR002492">
    <property type="entry name" value="Transposase_Tc1-like"/>
</dbReference>
<dbReference type="PANTHER" id="PTHR23022:SF135">
    <property type="entry name" value="SI:DKEY-77F5.3"/>
    <property type="match status" value="1"/>
</dbReference>
<evidence type="ECO:0000313" key="4">
    <source>
        <dbReference type="Proteomes" id="UP000265140"/>
    </source>
</evidence>
<evidence type="ECO:0000313" key="3">
    <source>
        <dbReference type="Ensembl" id="ENSELUP00000089771.1"/>
    </source>
</evidence>
<evidence type="ECO:0000259" key="2">
    <source>
        <dbReference type="Pfam" id="PF13358"/>
    </source>
</evidence>
<dbReference type="Proteomes" id="UP000265140">
    <property type="component" value="Chromosome 24"/>
</dbReference>
<feature type="domain" description="Tc1-like transposase DDE" evidence="2">
    <location>
        <begin position="240"/>
        <end position="295"/>
    </location>
</feature>
<reference evidence="3" key="2">
    <citation type="submission" date="2025-08" db="UniProtKB">
        <authorList>
            <consortium name="Ensembl"/>
        </authorList>
    </citation>
    <scope>IDENTIFICATION</scope>
</reference>
<reference evidence="3" key="3">
    <citation type="submission" date="2025-09" db="UniProtKB">
        <authorList>
            <consortium name="Ensembl"/>
        </authorList>
    </citation>
    <scope>IDENTIFICATION</scope>
</reference>
<dbReference type="InterPro" id="IPR038717">
    <property type="entry name" value="Tc1-like_DDE_dom"/>
</dbReference>
<dbReference type="GO" id="GO:0015074">
    <property type="term" value="P:DNA integration"/>
    <property type="evidence" value="ECO:0007669"/>
    <property type="project" value="InterPro"/>
</dbReference>
<dbReference type="GO" id="GO:0006313">
    <property type="term" value="P:DNA transposition"/>
    <property type="evidence" value="ECO:0007669"/>
    <property type="project" value="InterPro"/>
</dbReference>
<dbReference type="GeneTree" id="ENSGT01150000286933"/>
<dbReference type="SUPFAM" id="SSF46689">
    <property type="entry name" value="Homeodomain-like"/>
    <property type="match status" value="1"/>
</dbReference>
<organism evidence="3 4">
    <name type="scientific">Esox lucius</name>
    <name type="common">Northern pike</name>
    <dbReference type="NCBI Taxonomy" id="8010"/>
    <lineage>
        <taxon>Eukaryota</taxon>
        <taxon>Metazoa</taxon>
        <taxon>Chordata</taxon>
        <taxon>Craniata</taxon>
        <taxon>Vertebrata</taxon>
        <taxon>Euteleostomi</taxon>
        <taxon>Actinopterygii</taxon>
        <taxon>Neopterygii</taxon>
        <taxon>Teleostei</taxon>
        <taxon>Protacanthopterygii</taxon>
        <taxon>Esociformes</taxon>
        <taxon>Esocidae</taxon>
        <taxon>Esox</taxon>
    </lineage>
</organism>
<name>A0AAY5KM21_ESOLU</name>
<dbReference type="GO" id="GO:0003677">
    <property type="term" value="F:DNA binding"/>
    <property type="evidence" value="ECO:0007669"/>
    <property type="project" value="InterPro"/>
</dbReference>
<dbReference type="Gene3D" id="3.30.420.10">
    <property type="entry name" value="Ribonuclease H-like superfamily/Ribonuclease H"/>
    <property type="match status" value="1"/>
</dbReference>
<dbReference type="Pfam" id="PF13358">
    <property type="entry name" value="DDE_3"/>
    <property type="match status" value="1"/>
</dbReference>
<evidence type="ECO:0008006" key="5">
    <source>
        <dbReference type="Google" id="ProtNLM"/>
    </source>
</evidence>
<dbReference type="PANTHER" id="PTHR23022">
    <property type="entry name" value="TRANSPOSABLE ELEMENT-RELATED"/>
    <property type="match status" value="1"/>
</dbReference>
<dbReference type="AlphaFoldDB" id="A0AAY5KM21"/>
<dbReference type="Ensembl" id="ENSELUT00000099940.1">
    <property type="protein sequence ID" value="ENSELUP00000089771.1"/>
    <property type="gene ID" value="ENSELUG00000045633.1"/>
</dbReference>
<reference evidence="3 4" key="1">
    <citation type="submission" date="2020-02" db="EMBL/GenBank/DDBJ databases">
        <title>Esox lucius (northern pike) genome, fEsoLuc1, primary haplotype.</title>
        <authorList>
            <person name="Myers G."/>
            <person name="Karagic N."/>
            <person name="Meyer A."/>
            <person name="Pippel M."/>
            <person name="Reichard M."/>
            <person name="Winkler S."/>
            <person name="Tracey A."/>
            <person name="Sims Y."/>
            <person name="Howe K."/>
            <person name="Rhie A."/>
            <person name="Formenti G."/>
            <person name="Durbin R."/>
            <person name="Fedrigo O."/>
            <person name="Jarvis E.D."/>
        </authorList>
    </citation>
    <scope>NUCLEOTIDE SEQUENCE [LARGE SCALE GENOMIC DNA]</scope>
</reference>
<protein>
    <recommendedName>
        <fullName evidence="5">Transposase Tc1-like domain-containing protein</fullName>
    </recommendedName>
</protein>
<proteinExistence type="predicted"/>